<feature type="signal peptide" evidence="1">
    <location>
        <begin position="1"/>
        <end position="24"/>
    </location>
</feature>
<proteinExistence type="predicted"/>
<dbReference type="AlphaFoldDB" id="A0A090EAZ6"/>
<reference evidence="2" key="3">
    <citation type="submission" date="2014-08" db="EMBL/GenBank/DDBJ databases">
        <authorList>
            <person name="Moulin Lionel"/>
        </authorList>
    </citation>
    <scope>NUCLEOTIDE SEQUENCE [LARGE SCALE GENOMIC DNA]</scope>
</reference>
<evidence type="ECO:0000313" key="5">
    <source>
        <dbReference type="Proteomes" id="UP000182888"/>
    </source>
</evidence>
<dbReference type="EMBL" id="CCND01000030">
    <property type="protein sequence ID" value="CDX61206.1"/>
    <property type="molecule type" value="Genomic_DNA"/>
</dbReference>
<dbReference type="Proteomes" id="UP000045285">
    <property type="component" value="Unassembled WGS sequence"/>
</dbReference>
<reference evidence="3" key="1">
    <citation type="submission" date="2014-08" db="EMBL/GenBank/DDBJ databases">
        <title>DNA barcoding of Bradysia (Diptera: Sciaridae) for detection of the immature stages on agricultural crops.</title>
        <authorList>
            <person name="Shin S."/>
            <person name="Jung S."/>
            <person name="Heller K."/>
            <person name="Menzel F."/>
            <person name="Hong T.-K."/>
            <person name="Lee H."/>
            <person name="Lee S."/>
        </authorList>
    </citation>
    <scope>NUCLEOTIDE SEQUENCE</scope>
</reference>
<evidence type="ECO:0000313" key="3">
    <source>
        <dbReference type="EMBL" id="CDX61206.1"/>
    </source>
</evidence>
<keyword evidence="1" id="KW-0732">Signal</keyword>
<keyword evidence="4" id="KW-1185">Reference proteome</keyword>
<dbReference type="EMBL" id="CCMZ01000036">
    <property type="protein sequence ID" value="CDX24696.1"/>
    <property type="molecule type" value="Genomic_DNA"/>
</dbReference>
<dbReference type="Proteomes" id="UP000182888">
    <property type="component" value="Unassembled WGS sequence"/>
</dbReference>
<name>A0A090EAZ6_MESPL</name>
<organism evidence="2 4">
    <name type="scientific">Mesorhizobium plurifarium</name>
    <dbReference type="NCBI Taxonomy" id="69974"/>
    <lineage>
        <taxon>Bacteria</taxon>
        <taxon>Pseudomonadati</taxon>
        <taxon>Pseudomonadota</taxon>
        <taxon>Alphaproteobacteria</taxon>
        <taxon>Hyphomicrobiales</taxon>
        <taxon>Phyllobacteriaceae</taxon>
        <taxon>Mesorhizobium</taxon>
    </lineage>
</organism>
<protein>
    <recommendedName>
        <fullName evidence="6">Transmembrane protein</fullName>
    </recommendedName>
</protein>
<evidence type="ECO:0000313" key="4">
    <source>
        <dbReference type="Proteomes" id="UP000045285"/>
    </source>
</evidence>
<reference evidence="5" key="2">
    <citation type="submission" date="2014-08" db="EMBL/GenBank/DDBJ databases">
        <authorList>
            <person name="Edwards T."/>
        </authorList>
    </citation>
    <scope>NUCLEOTIDE SEQUENCE [LARGE SCALE GENOMIC DNA]</scope>
</reference>
<evidence type="ECO:0000256" key="1">
    <source>
        <dbReference type="SAM" id="SignalP"/>
    </source>
</evidence>
<evidence type="ECO:0008006" key="6">
    <source>
        <dbReference type="Google" id="ProtNLM"/>
    </source>
</evidence>
<sequence>MTKILRNAILTIVAVSGLAGSAYAQQATVNSCVNPGDYWTHCLNGTHGSHNDGRGSDRR</sequence>
<evidence type="ECO:0000313" key="2">
    <source>
        <dbReference type="EMBL" id="CDX24696.1"/>
    </source>
</evidence>
<gene>
    <name evidence="3" type="ORF">MPL1032_360027</name>
    <name evidence="2" type="ORF">MPL3356_410022</name>
</gene>
<reference evidence="4" key="4">
    <citation type="submission" date="2014-08" db="EMBL/GenBank/DDBJ databases">
        <authorList>
            <person name="Moulin L."/>
        </authorList>
    </citation>
    <scope>NUCLEOTIDE SEQUENCE [LARGE SCALE GENOMIC DNA]</scope>
</reference>
<accession>A0A090EAZ6</accession>
<feature type="chain" id="PRO_5014219019" description="Transmembrane protein" evidence="1">
    <location>
        <begin position="25"/>
        <end position="59"/>
    </location>
</feature>